<feature type="signal peptide" evidence="1">
    <location>
        <begin position="1"/>
        <end position="19"/>
    </location>
</feature>
<evidence type="ECO:0000313" key="3">
    <source>
        <dbReference type="EMBL" id="SEQ08620.1"/>
    </source>
</evidence>
<proteinExistence type="predicted"/>
<feature type="chain" id="PRO_5011896088" evidence="1">
    <location>
        <begin position="20"/>
        <end position="159"/>
    </location>
</feature>
<organism evidence="2 4">
    <name type="scientific">Flavobacterium urocaniciphilum</name>
    <dbReference type="NCBI Taxonomy" id="1299341"/>
    <lineage>
        <taxon>Bacteria</taxon>
        <taxon>Pseudomonadati</taxon>
        <taxon>Bacteroidota</taxon>
        <taxon>Flavobacteriia</taxon>
        <taxon>Flavobacteriales</taxon>
        <taxon>Flavobacteriaceae</taxon>
        <taxon>Flavobacterium</taxon>
    </lineage>
</organism>
<dbReference type="PROSITE" id="PS51257">
    <property type="entry name" value="PROKAR_LIPOPROTEIN"/>
    <property type="match status" value="1"/>
</dbReference>
<evidence type="ECO:0000313" key="4">
    <source>
        <dbReference type="Proteomes" id="UP000198648"/>
    </source>
</evidence>
<protein>
    <submittedName>
        <fullName evidence="2">Tissue inhibitor of metalloproteinase</fullName>
    </submittedName>
</protein>
<dbReference type="AlphaFoldDB" id="A0A1H9D4E5"/>
<dbReference type="InterPro" id="IPR008993">
    <property type="entry name" value="TIMP-like_OB-fold"/>
</dbReference>
<dbReference type="EMBL" id="FOEI01000006">
    <property type="protein sequence ID" value="SEQ08251.1"/>
    <property type="molecule type" value="Genomic_DNA"/>
</dbReference>
<evidence type="ECO:0000256" key="1">
    <source>
        <dbReference type="SAM" id="SignalP"/>
    </source>
</evidence>
<keyword evidence="4" id="KW-1185">Reference proteome</keyword>
<dbReference type="STRING" id="1299341.SAMN05444005_10622"/>
<dbReference type="RefSeq" id="WP_091468799.1">
    <property type="nucleotide sequence ID" value="NZ_FOEI01000006.1"/>
</dbReference>
<name>A0A1H9D4E5_9FLAO</name>
<dbReference type="Gene3D" id="2.40.50.120">
    <property type="match status" value="1"/>
</dbReference>
<keyword evidence="1" id="KW-0732">Signal</keyword>
<dbReference type="Proteomes" id="UP000198648">
    <property type="component" value="Unassembled WGS sequence"/>
</dbReference>
<gene>
    <name evidence="2" type="ORF">SAMN05444005_10622</name>
    <name evidence="3" type="ORF">SAMN05444005_10639</name>
</gene>
<sequence length="159" mass="18640">MKFIYTFLILTFSISLTFACSCSKVGILKGQNKSDFVFTGKVVEIKEIITKEKLTDTEKIVDYKRYEFIFEIKHIHKRKKGFNYSERITIITTGGGTDCGNKFDLNKEYLVYAFNQQNKIGWGIEDQKAEKEFMSTNLCTRTKRVSFFTFWEQLILELT</sequence>
<dbReference type="EMBL" id="FOEI01000006">
    <property type="protein sequence ID" value="SEQ08620.1"/>
    <property type="molecule type" value="Genomic_DNA"/>
</dbReference>
<evidence type="ECO:0000313" key="2">
    <source>
        <dbReference type="EMBL" id="SEQ08251.1"/>
    </source>
</evidence>
<dbReference type="OrthoDB" id="1432911at2"/>
<accession>A0A1H9D4E5</accession>
<reference evidence="2 4" key="1">
    <citation type="submission" date="2016-10" db="EMBL/GenBank/DDBJ databases">
        <authorList>
            <person name="de Groot N.N."/>
        </authorList>
    </citation>
    <scope>NUCLEOTIDE SEQUENCE [LARGE SCALE GENOMIC DNA]</scope>
    <source>
        <strain evidence="2 4">DSM 27078</strain>
    </source>
</reference>
<dbReference type="SUPFAM" id="SSF50242">
    <property type="entry name" value="TIMP-like"/>
    <property type="match status" value="1"/>
</dbReference>